<gene>
    <name evidence="4" type="ordered locus">HMPREF0733_10084</name>
</gene>
<accession>E3H4J6</accession>
<dbReference type="PROSITE" id="PS51318">
    <property type="entry name" value="TAT"/>
    <property type="match status" value="1"/>
</dbReference>
<feature type="domain" description="DUF6318" evidence="3">
    <location>
        <begin position="80"/>
        <end position="232"/>
    </location>
</feature>
<dbReference type="AlphaFoldDB" id="E3H4J6"/>
<dbReference type="GeneID" id="29743508"/>
<dbReference type="InterPro" id="IPR006311">
    <property type="entry name" value="TAT_signal"/>
</dbReference>
<evidence type="ECO:0000259" key="3">
    <source>
        <dbReference type="Pfam" id="PF19843"/>
    </source>
</evidence>
<reference evidence="5" key="1">
    <citation type="submission" date="2010-10" db="EMBL/GenBank/DDBJ databases">
        <title>The complete genome of Rothia dentocariosa ATCC 17931.</title>
        <authorList>
            <person name="Muzny D."/>
            <person name="Qin X."/>
            <person name="Buhay C."/>
            <person name="Dugan-Rocha S."/>
            <person name="Ding Y."/>
            <person name="Chen G."/>
            <person name="Hawes A."/>
            <person name="Holder M."/>
            <person name="Jhangiani S."/>
            <person name="Johnson A."/>
            <person name="Khan Z."/>
            <person name="Li Z."/>
            <person name="Liu W."/>
            <person name="Liu X."/>
            <person name="Perez L."/>
            <person name="Shen H."/>
            <person name="Wang Q."/>
            <person name="Watt J."/>
            <person name="Xi L."/>
            <person name="Xin Y."/>
            <person name="Zhou J."/>
            <person name="Deng J."/>
            <person name="Jiang H."/>
            <person name="Liu Y."/>
            <person name="Qu J."/>
            <person name="Song X.-Z."/>
            <person name="Zhang L."/>
            <person name="Villasana D."/>
            <person name="Johnson A."/>
            <person name="Liu J."/>
            <person name="Liyanage D."/>
            <person name="Lorensuhewa L."/>
            <person name="Robinson T."/>
            <person name="Song A."/>
            <person name="Song B.-B."/>
            <person name="Dinh H."/>
            <person name="Thornton R."/>
            <person name="Coyle M."/>
            <person name="Francisco L."/>
            <person name="Jackson L."/>
            <person name="Javaid M."/>
            <person name="Korchina V."/>
            <person name="Kovar C."/>
            <person name="Mata R."/>
            <person name="Mathew T."/>
            <person name="Ngo R."/>
            <person name="Nguyen L."/>
            <person name="Nguyen N."/>
            <person name="Okwuonu G."/>
            <person name="Ongeri F."/>
            <person name="Pham C."/>
            <person name="Simmons D."/>
            <person name="Wilczek-Boney K."/>
            <person name="Hale W."/>
            <person name="Jakkamsetti A."/>
            <person name="Pham P."/>
            <person name="Ruth R."/>
            <person name="San Lucas F."/>
            <person name="Warren J."/>
            <person name="Zhang J."/>
            <person name="Zhao Z."/>
            <person name="Zhou C."/>
            <person name="Zhu D."/>
            <person name="Lee S."/>
            <person name="Bess C."/>
            <person name="Blankenburg K."/>
            <person name="Forbes L."/>
            <person name="Fu Q."/>
            <person name="Gubbala S."/>
            <person name="Hirani K."/>
            <person name="Jayaseelan J.C."/>
            <person name="Lara F."/>
            <person name="Munidasa M."/>
            <person name="Palculict T."/>
            <person name="Patil S."/>
            <person name="Pu L.-L."/>
            <person name="Saada N."/>
            <person name="Tang L."/>
            <person name="Weissenberger G."/>
            <person name="Zhu Y."/>
            <person name="Hemphill L."/>
            <person name="Shang Y."/>
            <person name="Youmans B."/>
            <person name="Ayvaz T."/>
            <person name="Ross M."/>
            <person name="Santibanez J."/>
            <person name="Aqrawi P."/>
            <person name="Gross S."/>
            <person name="Joshi V."/>
            <person name="Fowler G."/>
            <person name="Nazareth L."/>
            <person name="Reid J."/>
            <person name="Worley K."/>
            <person name="Petrosino J."/>
            <person name="Highlander S."/>
            <person name="Gibbs R."/>
        </authorList>
    </citation>
    <scope>NUCLEOTIDE SEQUENCE [LARGE SCALE GENOMIC DNA]</scope>
    <source>
        <strain evidence="5">ATCC 17931 / CDC X599 / XDIA</strain>
    </source>
</reference>
<dbReference type="PROSITE" id="PS51257">
    <property type="entry name" value="PROKAR_LIPOPROTEIN"/>
    <property type="match status" value="1"/>
</dbReference>
<dbReference type="eggNOG" id="ENOG5033M65">
    <property type="taxonomic scope" value="Bacteria"/>
</dbReference>
<feature type="chain" id="PRO_5039110443" description="DUF6318 domain-containing protein" evidence="2">
    <location>
        <begin position="29"/>
        <end position="242"/>
    </location>
</feature>
<evidence type="ECO:0000256" key="1">
    <source>
        <dbReference type="SAM" id="MobiDB-lite"/>
    </source>
</evidence>
<feature type="signal peptide" evidence="2">
    <location>
        <begin position="1"/>
        <end position="28"/>
    </location>
</feature>
<evidence type="ECO:0000256" key="2">
    <source>
        <dbReference type="SAM" id="SignalP"/>
    </source>
</evidence>
<sequence length="242" mass="27094">MNTRTPVLSRRALMSVLGVSGFAVLLSACGEGAKPAGMATESPSSSSSATAVASASSSDSPSPSLSTSPHYSGKSKAPEGEYRPADFYGPAQNVPKPKTEEGYTNASLEGMRKTVQAWTEWRNYGLQTGDFKDAMKFVDKQYTDELELYQNTSRFYKDGGWIVGGDLHQYEFHGEPINQGNGKYEWKYLLLWPYRIYIAADGRVNKVYNDDYENNWYMMTLHHDGNRWFIDGTRFLNVQGNK</sequence>
<keyword evidence="2" id="KW-0732">Signal</keyword>
<feature type="compositionally biased region" description="Low complexity" evidence="1">
    <location>
        <begin position="42"/>
        <end position="69"/>
    </location>
</feature>
<dbReference type="EMBL" id="CP002280">
    <property type="protein sequence ID" value="ADP39542.1"/>
    <property type="molecule type" value="Genomic_DNA"/>
</dbReference>
<dbReference type="InterPro" id="IPR046281">
    <property type="entry name" value="DUF6318"/>
</dbReference>
<protein>
    <recommendedName>
        <fullName evidence="3">DUF6318 domain-containing protein</fullName>
    </recommendedName>
</protein>
<proteinExistence type="predicted"/>
<dbReference type="Pfam" id="PF19843">
    <property type="entry name" value="DUF6318"/>
    <property type="match status" value="1"/>
</dbReference>
<evidence type="ECO:0000313" key="4">
    <source>
        <dbReference type="EMBL" id="ADP39542.1"/>
    </source>
</evidence>
<feature type="region of interest" description="Disordered" evidence="1">
    <location>
        <begin position="33"/>
        <end position="103"/>
    </location>
</feature>
<name>E3H4J6_ROTDC</name>
<organism evidence="4 5">
    <name type="scientific">Rothia dentocariosa (strain ATCC 17931 / CDC X599 / XDIA)</name>
    <dbReference type="NCBI Taxonomy" id="762948"/>
    <lineage>
        <taxon>Bacteria</taxon>
        <taxon>Bacillati</taxon>
        <taxon>Actinomycetota</taxon>
        <taxon>Actinomycetes</taxon>
        <taxon>Micrococcales</taxon>
        <taxon>Micrococcaceae</taxon>
        <taxon>Rothia</taxon>
    </lineage>
</organism>
<evidence type="ECO:0000313" key="5">
    <source>
        <dbReference type="Proteomes" id="UP000000387"/>
    </source>
</evidence>
<dbReference type="RefSeq" id="WP_013397440.1">
    <property type="nucleotide sequence ID" value="NC_014643.1"/>
</dbReference>
<dbReference type="KEGG" id="rdn:HMPREF0733_10084"/>
<dbReference type="Proteomes" id="UP000000387">
    <property type="component" value="Chromosome"/>
</dbReference>
<dbReference type="HOGENOM" id="CLU_1151141_0_0_11"/>